<evidence type="ECO:0000313" key="2">
    <source>
        <dbReference type="EMBL" id="KAK8023721.1"/>
    </source>
</evidence>
<proteinExistence type="predicted"/>
<name>A0ABR1S288_9PEZI</name>
<keyword evidence="3" id="KW-1185">Reference proteome</keyword>
<dbReference type="Proteomes" id="UP001444661">
    <property type="component" value="Unassembled WGS sequence"/>
</dbReference>
<gene>
    <name evidence="2" type="ORF">PG993_011787</name>
</gene>
<accession>A0ABR1S288</accession>
<feature type="region of interest" description="Disordered" evidence="1">
    <location>
        <begin position="1"/>
        <end position="33"/>
    </location>
</feature>
<evidence type="ECO:0000313" key="3">
    <source>
        <dbReference type="Proteomes" id="UP001444661"/>
    </source>
</evidence>
<sequence>MSASPEENGTARWEHTFGGGPHAPVRPPKAASAFAERRPLAGPVRPRVAHGQRAVPQVVGAEGGTVPSHSVQQVLEGFGQDPPDLETTAANLIAACSLDELHDRFGKKRGTH</sequence>
<reference evidence="2 3" key="1">
    <citation type="submission" date="2023-01" db="EMBL/GenBank/DDBJ databases">
        <title>Analysis of 21 Apiospora genomes using comparative genomics revels a genus with tremendous synthesis potential of carbohydrate active enzymes and secondary metabolites.</title>
        <authorList>
            <person name="Sorensen T."/>
        </authorList>
    </citation>
    <scope>NUCLEOTIDE SEQUENCE [LARGE SCALE GENOMIC DNA]</scope>
    <source>
        <strain evidence="2 3">CBS 33761</strain>
    </source>
</reference>
<protein>
    <submittedName>
        <fullName evidence="2">Uncharacterized protein</fullName>
    </submittedName>
</protein>
<dbReference type="EMBL" id="JAQQWK010000011">
    <property type="protein sequence ID" value="KAK8023721.1"/>
    <property type="molecule type" value="Genomic_DNA"/>
</dbReference>
<evidence type="ECO:0000256" key="1">
    <source>
        <dbReference type="SAM" id="MobiDB-lite"/>
    </source>
</evidence>
<organism evidence="2 3">
    <name type="scientific">Apiospora rasikravindrae</name>
    <dbReference type="NCBI Taxonomy" id="990691"/>
    <lineage>
        <taxon>Eukaryota</taxon>
        <taxon>Fungi</taxon>
        <taxon>Dikarya</taxon>
        <taxon>Ascomycota</taxon>
        <taxon>Pezizomycotina</taxon>
        <taxon>Sordariomycetes</taxon>
        <taxon>Xylariomycetidae</taxon>
        <taxon>Amphisphaeriales</taxon>
        <taxon>Apiosporaceae</taxon>
        <taxon>Apiospora</taxon>
    </lineage>
</organism>
<comment type="caution">
    <text evidence="2">The sequence shown here is derived from an EMBL/GenBank/DDBJ whole genome shotgun (WGS) entry which is preliminary data.</text>
</comment>